<keyword evidence="1" id="KW-1133">Transmembrane helix</keyword>
<dbReference type="Gene3D" id="3.40.50.1110">
    <property type="entry name" value="SGNH hydrolase"/>
    <property type="match status" value="1"/>
</dbReference>
<keyword evidence="1" id="KW-0812">Transmembrane</keyword>
<gene>
    <name evidence="3" type="ORF">M409DRAFT_20996</name>
</gene>
<dbReference type="GO" id="GO:0004622">
    <property type="term" value="F:phosphatidylcholine lysophospholipase activity"/>
    <property type="evidence" value="ECO:0007669"/>
    <property type="project" value="TreeGrafter"/>
</dbReference>
<dbReference type="Proteomes" id="UP000799537">
    <property type="component" value="Unassembled WGS sequence"/>
</dbReference>
<dbReference type="RefSeq" id="XP_033669874.1">
    <property type="nucleotide sequence ID" value="XM_033805652.1"/>
</dbReference>
<sequence length="288" mass="32169">MILRRYGPYAVFAVLVVVLFYGYTTRELQPLAAEAGQQTTNAHACVVSPRTPLKIVPTGDSITEGEGSSDYNGYRLFLYQHLMEDCADRSVEFVGTRRSGLSPDPSIKGLEETEGYSGWDIERLLNFSMDPIAQTLQREPNVMLLHIGTNNVAPLPLRPPDIVEPAQSPEKLEQLIDEILQLAPSIVLIVAQIITSPNFGWKDNTPIFNAPIPDMVDRKKAKGYKILTVNMSSVGTECVRDFDNSPVDCEDMNGDGLHPKDEGYRKMARFWYEALVEATKKGYFEPSH</sequence>
<dbReference type="Pfam" id="PF13472">
    <property type="entry name" value="Lipase_GDSL_2"/>
    <property type="match status" value="1"/>
</dbReference>
<dbReference type="InterPro" id="IPR036514">
    <property type="entry name" value="SGNH_hydro_sf"/>
</dbReference>
<proteinExistence type="predicted"/>
<evidence type="ECO:0000313" key="4">
    <source>
        <dbReference type="Proteomes" id="UP000799537"/>
    </source>
</evidence>
<evidence type="ECO:0000256" key="1">
    <source>
        <dbReference type="SAM" id="Phobius"/>
    </source>
</evidence>
<accession>A0A6A6CPF8</accession>
<organism evidence="3 4">
    <name type="scientific">Zasmidium cellare ATCC 36951</name>
    <dbReference type="NCBI Taxonomy" id="1080233"/>
    <lineage>
        <taxon>Eukaryota</taxon>
        <taxon>Fungi</taxon>
        <taxon>Dikarya</taxon>
        <taxon>Ascomycota</taxon>
        <taxon>Pezizomycotina</taxon>
        <taxon>Dothideomycetes</taxon>
        <taxon>Dothideomycetidae</taxon>
        <taxon>Mycosphaerellales</taxon>
        <taxon>Mycosphaerellaceae</taxon>
        <taxon>Zasmidium</taxon>
    </lineage>
</organism>
<dbReference type="OrthoDB" id="3915838at2759"/>
<dbReference type="GeneID" id="54558924"/>
<feature type="transmembrane region" description="Helical" evidence="1">
    <location>
        <begin position="6"/>
        <end position="23"/>
    </location>
</feature>
<protein>
    <submittedName>
        <fullName evidence="3">Carbohydrate esterase family 3 protein</fullName>
    </submittedName>
</protein>
<keyword evidence="4" id="KW-1185">Reference proteome</keyword>
<dbReference type="PANTHER" id="PTHR30383:SF5">
    <property type="entry name" value="SGNH HYDROLASE-TYPE ESTERASE DOMAIN-CONTAINING PROTEIN"/>
    <property type="match status" value="1"/>
</dbReference>
<name>A0A6A6CPF8_ZASCE</name>
<dbReference type="PANTHER" id="PTHR30383">
    <property type="entry name" value="THIOESTERASE 1/PROTEASE 1/LYSOPHOSPHOLIPASE L1"/>
    <property type="match status" value="1"/>
</dbReference>
<feature type="domain" description="SGNH hydrolase-type esterase" evidence="2">
    <location>
        <begin position="59"/>
        <end position="265"/>
    </location>
</feature>
<dbReference type="InterPro" id="IPR013830">
    <property type="entry name" value="SGNH_hydro"/>
</dbReference>
<dbReference type="SUPFAM" id="SSF52266">
    <property type="entry name" value="SGNH hydrolase"/>
    <property type="match status" value="1"/>
</dbReference>
<dbReference type="AlphaFoldDB" id="A0A6A6CPF8"/>
<evidence type="ECO:0000259" key="2">
    <source>
        <dbReference type="Pfam" id="PF13472"/>
    </source>
</evidence>
<reference evidence="3" key="1">
    <citation type="journal article" date="2020" name="Stud. Mycol.">
        <title>101 Dothideomycetes genomes: a test case for predicting lifestyles and emergence of pathogens.</title>
        <authorList>
            <person name="Haridas S."/>
            <person name="Albert R."/>
            <person name="Binder M."/>
            <person name="Bloem J."/>
            <person name="Labutti K."/>
            <person name="Salamov A."/>
            <person name="Andreopoulos B."/>
            <person name="Baker S."/>
            <person name="Barry K."/>
            <person name="Bills G."/>
            <person name="Bluhm B."/>
            <person name="Cannon C."/>
            <person name="Castanera R."/>
            <person name="Culley D."/>
            <person name="Daum C."/>
            <person name="Ezra D."/>
            <person name="Gonzalez J."/>
            <person name="Henrissat B."/>
            <person name="Kuo A."/>
            <person name="Liang C."/>
            <person name="Lipzen A."/>
            <person name="Lutzoni F."/>
            <person name="Magnuson J."/>
            <person name="Mondo S."/>
            <person name="Nolan M."/>
            <person name="Ohm R."/>
            <person name="Pangilinan J."/>
            <person name="Park H.-J."/>
            <person name="Ramirez L."/>
            <person name="Alfaro M."/>
            <person name="Sun H."/>
            <person name="Tritt A."/>
            <person name="Yoshinaga Y."/>
            <person name="Zwiers L.-H."/>
            <person name="Turgeon B."/>
            <person name="Goodwin S."/>
            <person name="Spatafora J."/>
            <person name="Crous P."/>
            <person name="Grigoriev I."/>
        </authorList>
    </citation>
    <scope>NUCLEOTIDE SEQUENCE</scope>
    <source>
        <strain evidence="3">ATCC 36951</strain>
    </source>
</reference>
<keyword evidence="1" id="KW-0472">Membrane</keyword>
<dbReference type="CDD" id="cd01833">
    <property type="entry name" value="XynB_like"/>
    <property type="match status" value="1"/>
</dbReference>
<dbReference type="EMBL" id="ML993589">
    <property type="protein sequence ID" value="KAF2168985.1"/>
    <property type="molecule type" value="Genomic_DNA"/>
</dbReference>
<evidence type="ECO:0000313" key="3">
    <source>
        <dbReference type="EMBL" id="KAF2168985.1"/>
    </source>
</evidence>
<dbReference type="InterPro" id="IPR051532">
    <property type="entry name" value="Ester_Hydrolysis_Enzymes"/>
</dbReference>